<dbReference type="InterPro" id="IPR011701">
    <property type="entry name" value="MFS"/>
</dbReference>
<dbReference type="GO" id="GO:0022857">
    <property type="term" value="F:transmembrane transporter activity"/>
    <property type="evidence" value="ECO:0007669"/>
    <property type="project" value="InterPro"/>
</dbReference>
<dbReference type="PANTHER" id="PTHR43129:SF1">
    <property type="entry name" value="FOSMIDOMYCIN RESISTANCE PROTEIN"/>
    <property type="match status" value="1"/>
</dbReference>
<organism evidence="6 7">
    <name type="scientific">Cellvibrio polysaccharolyticus</name>
    <dbReference type="NCBI Taxonomy" id="2082724"/>
    <lineage>
        <taxon>Bacteria</taxon>
        <taxon>Pseudomonadati</taxon>
        <taxon>Pseudomonadota</taxon>
        <taxon>Gammaproteobacteria</taxon>
        <taxon>Cellvibrionales</taxon>
        <taxon>Cellvibrionaceae</taxon>
        <taxon>Cellvibrio</taxon>
    </lineage>
</organism>
<keyword evidence="7" id="KW-1185">Reference proteome</keyword>
<dbReference type="EMBL" id="PRDL01000001">
    <property type="protein sequence ID" value="MBE8716424.1"/>
    <property type="molecule type" value="Genomic_DNA"/>
</dbReference>
<dbReference type="SUPFAM" id="SSF103473">
    <property type="entry name" value="MFS general substrate transporter"/>
    <property type="match status" value="1"/>
</dbReference>
<reference evidence="6" key="1">
    <citation type="submission" date="2018-07" db="EMBL/GenBank/DDBJ databases">
        <title>Genome assembly of strain Ka43.</title>
        <authorList>
            <person name="Kukolya J."/>
            <person name="Nagy I."/>
            <person name="Horvath B."/>
            <person name="Toth A."/>
        </authorList>
    </citation>
    <scope>NUCLEOTIDE SEQUENCE</scope>
    <source>
        <strain evidence="6">KB43</strain>
    </source>
</reference>
<dbReference type="PROSITE" id="PS50850">
    <property type="entry name" value="MFS"/>
    <property type="match status" value="1"/>
</dbReference>
<evidence type="ECO:0000256" key="2">
    <source>
        <dbReference type="ARBA" id="ARBA00022989"/>
    </source>
</evidence>
<evidence type="ECO:0000256" key="1">
    <source>
        <dbReference type="ARBA" id="ARBA00022692"/>
    </source>
</evidence>
<dbReference type="InterPro" id="IPR020846">
    <property type="entry name" value="MFS_dom"/>
</dbReference>
<feature type="transmembrane region" description="Helical" evidence="4">
    <location>
        <begin position="182"/>
        <end position="200"/>
    </location>
</feature>
<protein>
    <submittedName>
        <fullName evidence="6">MFS transporter</fullName>
    </submittedName>
</protein>
<dbReference type="AlphaFoldDB" id="A0A928V4E5"/>
<feature type="transmembrane region" description="Helical" evidence="4">
    <location>
        <begin position="382"/>
        <end position="402"/>
    </location>
</feature>
<dbReference type="CDD" id="cd17478">
    <property type="entry name" value="MFS_FsR"/>
    <property type="match status" value="1"/>
</dbReference>
<feature type="transmembrane region" description="Helical" evidence="4">
    <location>
        <begin position="99"/>
        <end position="128"/>
    </location>
</feature>
<feature type="domain" description="Major facilitator superfamily (MFS) profile" evidence="5">
    <location>
        <begin position="29"/>
        <end position="408"/>
    </location>
</feature>
<comment type="caution">
    <text evidence="6">The sequence shown here is derived from an EMBL/GenBank/DDBJ whole genome shotgun (WGS) entry which is preliminary data.</text>
</comment>
<evidence type="ECO:0000259" key="5">
    <source>
        <dbReference type="PROSITE" id="PS50850"/>
    </source>
</evidence>
<dbReference type="InterPro" id="IPR036259">
    <property type="entry name" value="MFS_trans_sf"/>
</dbReference>
<dbReference type="Proteomes" id="UP000652567">
    <property type="component" value="Unassembled WGS sequence"/>
</dbReference>
<dbReference type="PANTHER" id="PTHR43129">
    <property type="entry name" value="FOSMIDOMYCIN RESISTANCE PROTEIN"/>
    <property type="match status" value="1"/>
</dbReference>
<evidence type="ECO:0000256" key="4">
    <source>
        <dbReference type="SAM" id="Phobius"/>
    </source>
</evidence>
<evidence type="ECO:0000256" key="3">
    <source>
        <dbReference type="ARBA" id="ARBA00023136"/>
    </source>
</evidence>
<accession>A0A928V4E5</accession>
<feature type="transmembrane region" description="Helical" evidence="4">
    <location>
        <begin position="298"/>
        <end position="315"/>
    </location>
</feature>
<dbReference type="Gene3D" id="1.20.1250.20">
    <property type="entry name" value="MFS general substrate transporter like domains"/>
    <property type="match status" value="2"/>
</dbReference>
<name>A0A928V4E5_9GAMM</name>
<feature type="transmembrane region" description="Helical" evidence="4">
    <location>
        <begin position="265"/>
        <end position="286"/>
    </location>
</feature>
<feature type="transmembrane region" description="Helical" evidence="4">
    <location>
        <begin position="321"/>
        <end position="344"/>
    </location>
</feature>
<evidence type="ECO:0000313" key="6">
    <source>
        <dbReference type="EMBL" id="MBE8716424.1"/>
    </source>
</evidence>
<dbReference type="RefSeq" id="WP_193907493.1">
    <property type="nucleotide sequence ID" value="NZ_PRDL01000001.1"/>
</dbReference>
<feature type="transmembrane region" description="Helical" evidence="4">
    <location>
        <begin position="149"/>
        <end position="176"/>
    </location>
</feature>
<proteinExistence type="predicted"/>
<sequence length="410" mass="43586">MKTANESPDAPLASPVSSTYDPSRLVFPVVAAVSFSHLLNDLIQAVLPAIYPMLKEQYLLTFTQIGLITLIFQITASLLQPAVGLYTDKHPKPGLLPLGMVFTLVGLIMLAVVNSFTLLLVASAIIGVGSSTFHPEASRVARMASGGRYGLAQSCFQVGGNAGSALGPLLAAAIIIPRGQGAIGWFCILAIVGIIVLHKVSRWVVESHAAIKARGPVNLDNGLSKQQTTNALLVLALLVFSKYVYMACLSNYYTFYLIENFDISIASSQLFLFLFLAAVAIGTFVGGPVGDKIGRKQVIWVSILGVAPMTLLLPYCNLFWAGVLSVIIGLVLSSAFSAIIVFAQELMPGKIGMISGIFYGMMFGFSGIAAAVLGAVADVTSITYIFKLCAWLPLLGIFAVFLPDMSSKKH</sequence>
<feature type="transmembrane region" description="Helical" evidence="4">
    <location>
        <begin position="356"/>
        <end position="376"/>
    </location>
</feature>
<keyword evidence="1 4" id="KW-0812">Transmembrane</keyword>
<keyword evidence="3 4" id="KW-0472">Membrane</keyword>
<evidence type="ECO:0000313" key="7">
    <source>
        <dbReference type="Proteomes" id="UP000652567"/>
    </source>
</evidence>
<gene>
    <name evidence="6" type="ORF">C4F51_04400</name>
</gene>
<dbReference type="GO" id="GO:0005886">
    <property type="term" value="C:plasma membrane"/>
    <property type="evidence" value="ECO:0007669"/>
    <property type="project" value="TreeGrafter"/>
</dbReference>
<feature type="transmembrane region" description="Helical" evidence="4">
    <location>
        <begin position="231"/>
        <end position="253"/>
    </location>
</feature>
<feature type="transmembrane region" description="Helical" evidence="4">
    <location>
        <begin position="58"/>
        <end position="79"/>
    </location>
</feature>
<dbReference type="Pfam" id="PF07690">
    <property type="entry name" value="MFS_1"/>
    <property type="match status" value="1"/>
</dbReference>
<keyword evidence="2 4" id="KW-1133">Transmembrane helix</keyword>